<evidence type="ECO:0000256" key="5">
    <source>
        <dbReference type="ARBA" id="ARBA00022679"/>
    </source>
</evidence>
<dbReference type="PANTHER" id="PTHR30175:SF1">
    <property type="entry name" value="PTS SYSTEM ARBUTIN-, CELLOBIOSE-, AND SALICIN-SPECIFIC EIIBC COMPONENT-RELATED"/>
    <property type="match status" value="1"/>
</dbReference>
<dbReference type="InterPro" id="IPR050558">
    <property type="entry name" value="PTS_Sugar-Specific_Components"/>
</dbReference>
<evidence type="ECO:0000256" key="7">
    <source>
        <dbReference type="ARBA" id="ARBA00022692"/>
    </source>
</evidence>
<dbReference type="NCBIfam" id="TIGR00830">
    <property type="entry name" value="PTBA"/>
    <property type="match status" value="1"/>
</dbReference>
<keyword evidence="10 12" id="KW-0472">Membrane</keyword>
<proteinExistence type="predicted"/>
<dbReference type="Pfam" id="PF00367">
    <property type="entry name" value="PTS_EIIB"/>
    <property type="match status" value="1"/>
</dbReference>
<feature type="transmembrane region" description="Helical" evidence="12">
    <location>
        <begin position="243"/>
        <end position="262"/>
    </location>
</feature>
<dbReference type="GO" id="GO:0016301">
    <property type="term" value="F:kinase activity"/>
    <property type="evidence" value="ECO:0007669"/>
    <property type="project" value="UniProtKB-KW"/>
</dbReference>
<protein>
    <submittedName>
        <fullName evidence="16">PTS system beta-glucoside-specific IIA component, Glc family /PTS system beta-glucoside-specific IIB component, Glc family /PTS system beta-glucoside-specific IIC component, Glc family</fullName>
    </submittedName>
</protein>
<dbReference type="GO" id="GO:0005886">
    <property type="term" value="C:plasma membrane"/>
    <property type="evidence" value="ECO:0007669"/>
    <property type="project" value="UniProtKB-SubCell"/>
</dbReference>
<evidence type="ECO:0000256" key="11">
    <source>
        <dbReference type="PROSITE-ProRule" id="PRU00421"/>
    </source>
</evidence>
<dbReference type="GO" id="GO:0015771">
    <property type="term" value="P:trehalose transport"/>
    <property type="evidence" value="ECO:0007669"/>
    <property type="project" value="TreeGrafter"/>
</dbReference>
<name>A0A1I0FTD7_9FIRM</name>
<reference evidence="17" key="1">
    <citation type="submission" date="2016-10" db="EMBL/GenBank/DDBJ databases">
        <authorList>
            <person name="Varghese N."/>
            <person name="Submissions S."/>
        </authorList>
    </citation>
    <scope>NUCLEOTIDE SEQUENCE [LARGE SCALE GENOMIC DNA]</scope>
    <source>
        <strain evidence="17">NLAE-zl-G277</strain>
    </source>
</reference>
<dbReference type="Gene3D" id="2.70.70.10">
    <property type="entry name" value="Glucose Permease (Domain IIA)"/>
    <property type="match status" value="1"/>
</dbReference>
<keyword evidence="9 12" id="KW-1133">Transmembrane helix</keyword>
<keyword evidence="2" id="KW-0813">Transport</keyword>
<keyword evidence="8" id="KW-0418">Kinase</keyword>
<dbReference type="SUPFAM" id="SSF55604">
    <property type="entry name" value="Glucose permease domain IIB"/>
    <property type="match status" value="1"/>
</dbReference>
<accession>A0A1I0FTD7</accession>
<evidence type="ECO:0000256" key="2">
    <source>
        <dbReference type="ARBA" id="ARBA00022448"/>
    </source>
</evidence>
<dbReference type="FunFam" id="2.70.70.10:FF:000001">
    <property type="entry name" value="PTS system glucose-specific IIA component"/>
    <property type="match status" value="1"/>
</dbReference>
<dbReference type="PROSITE" id="PS51093">
    <property type="entry name" value="PTS_EIIA_TYPE_1"/>
    <property type="match status" value="1"/>
</dbReference>
<dbReference type="SUPFAM" id="SSF51261">
    <property type="entry name" value="Duplicated hybrid motif"/>
    <property type="match status" value="1"/>
</dbReference>
<gene>
    <name evidence="16" type="ORF">SAMN05216313_109123</name>
</gene>
<dbReference type="PROSITE" id="PS51103">
    <property type="entry name" value="PTS_EIIC_TYPE_1"/>
    <property type="match status" value="1"/>
</dbReference>
<dbReference type="InterPro" id="IPR011297">
    <property type="entry name" value="PTS_IIABC_b_glu"/>
</dbReference>
<dbReference type="PROSITE" id="PS51098">
    <property type="entry name" value="PTS_EIIB_TYPE_1"/>
    <property type="match status" value="1"/>
</dbReference>
<feature type="transmembrane region" description="Helical" evidence="12">
    <location>
        <begin position="421"/>
        <end position="444"/>
    </location>
</feature>
<evidence type="ECO:0000256" key="10">
    <source>
        <dbReference type="ARBA" id="ARBA00023136"/>
    </source>
</evidence>
<comment type="subcellular location">
    <subcellularLocation>
        <location evidence="1">Cell membrane</location>
        <topology evidence="1">Multi-pass membrane protein</topology>
    </subcellularLocation>
</comment>
<dbReference type="Proteomes" id="UP000198508">
    <property type="component" value="Unassembled WGS sequence"/>
</dbReference>
<feature type="active site" description="Phosphocysteine intermediate; for EIIB activity" evidence="11">
    <location>
        <position position="26"/>
    </location>
</feature>
<dbReference type="STRING" id="460384.SAMN05216313_109123"/>
<evidence type="ECO:0000256" key="6">
    <source>
        <dbReference type="ARBA" id="ARBA00022683"/>
    </source>
</evidence>
<dbReference type="GO" id="GO:0008982">
    <property type="term" value="F:protein-N(PI)-phosphohistidine-sugar phosphotransferase activity"/>
    <property type="evidence" value="ECO:0007669"/>
    <property type="project" value="InterPro"/>
</dbReference>
<dbReference type="InterPro" id="IPR003352">
    <property type="entry name" value="PTS_EIIC"/>
</dbReference>
<feature type="transmembrane region" description="Helical" evidence="12">
    <location>
        <begin position="99"/>
        <end position="120"/>
    </location>
</feature>
<keyword evidence="4" id="KW-0762">Sugar transport</keyword>
<feature type="transmembrane region" description="Helical" evidence="12">
    <location>
        <begin position="197"/>
        <end position="222"/>
    </location>
</feature>
<evidence type="ECO:0000256" key="9">
    <source>
        <dbReference type="ARBA" id="ARBA00022989"/>
    </source>
</evidence>
<dbReference type="InterPro" id="IPR011055">
    <property type="entry name" value="Dup_hybrid_motif"/>
</dbReference>
<feature type="transmembrane region" description="Helical" evidence="12">
    <location>
        <begin position="140"/>
        <end position="159"/>
    </location>
</feature>
<dbReference type="EMBL" id="FOIM01000009">
    <property type="protein sequence ID" value="SET60663.1"/>
    <property type="molecule type" value="Genomic_DNA"/>
</dbReference>
<evidence type="ECO:0000256" key="1">
    <source>
        <dbReference type="ARBA" id="ARBA00004651"/>
    </source>
</evidence>
<dbReference type="GO" id="GO:0009401">
    <property type="term" value="P:phosphoenolpyruvate-dependent sugar phosphotransferase system"/>
    <property type="evidence" value="ECO:0007669"/>
    <property type="project" value="UniProtKB-KW"/>
</dbReference>
<keyword evidence="7 12" id="KW-0812">Transmembrane</keyword>
<feature type="domain" description="PTS EIIC type-1" evidence="15">
    <location>
        <begin position="101"/>
        <end position="458"/>
    </location>
</feature>
<dbReference type="PROSITE" id="PS00371">
    <property type="entry name" value="PTS_EIIA_TYPE_1_HIS"/>
    <property type="match status" value="1"/>
</dbReference>
<keyword evidence="3" id="KW-1003">Cell membrane</keyword>
<dbReference type="FunFam" id="3.30.1360.60:FF:000001">
    <property type="entry name" value="PTS system glucose-specific IIBC component PtsG"/>
    <property type="match status" value="1"/>
</dbReference>
<dbReference type="Gene3D" id="3.30.1360.60">
    <property type="entry name" value="Glucose permease domain IIB"/>
    <property type="match status" value="1"/>
</dbReference>
<dbReference type="InterPro" id="IPR018113">
    <property type="entry name" value="PTrfase_EIIB_Cys"/>
</dbReference>
<sequence>MDYKQMAQEILRHVGGIENISFMTNCATRLRLNFKDESKVDLEAVKQVSGVVGAVKKAGQYQIIIGTDVGRVLNEINQLGTITGESSGQEKKESPVNRLMSVIAGIFAPIIPALTAGGMVKVVLTLLVFGGLVSKESQTYYVMNFIADAVFYFLPVLVAMSTASKLKCNMYLAGVIGAVLLHPNFVALTGAGEPVTFIGLPLTLISYGSSVIPAILAVWLMSVVEPLADRISPKPIKFLAKPLITLLVVSPVTLIVLGPLGYTIGTGIAAGADYLNQNVSWLVPTLMGAFMPLLVLTGMHWSFTPIIVQSYASYGCEAVMGPGSFVSNICQGAASLAVALKTKNKETRQVATSAGITALLGVTEPAMFGVTLKLKRPLYAVMIGGACGGLYAGINGVVRYTSGTPGLASFAIFIGENPMNLAHAFISVGIGFVITFVLTWILGFEETVPVKSVKKEAAELVRKVEIASPAEGQLIGLGQVKDETLASGILGKGAAVVPASGSVVSPVNGRVLSVFPTRHAVGIVDENGVELLIHIGIDTVKLEGKYFTAHVKEGDMVKTGDLLVEFDPKAVMAEGYDTTITLLITNSQEFLDVLPAKAGPIKAGQTILTVV</sequence>
<dbReference type="GO" id="GO:0090589">
    <property type="term" value="F:protein-phosphocysteine-trehalose phosphotransferase system transporter activity"/>
    <property type="evidence" value="ECO:0007669"/>
    <property type="project" value="TreeGrafter"/>
</dbReference>
<dbReference type="InterPro" id="IPR001127">
    <property type="entry name" value="PTS_EIIA_1_perm"/>
</dbReference>
<feature type="transmembrane region" description="Helical" evidence="12">
    <location>
        <begin position="282"/>
        <end position="303"/>
    </location>
</feature>
<dbReference type="Pfam" id="PF00358">
    <property type="entry name" value="PTS_EIIA_1"/>
    <property type="match status" value="1"/>
</dbReference>
<evidence type="ECO:0000256" key="4">
    <source>
        <dbReference type="ARBA" id="ARBA00022597"/>
    </source>
</evidence>
<evidence type="ECO:0000259" key="13">
    <source>
        <dbReference type="PROSITE" id="PS51093"/>
    </source>
</evidence>
<dbReference type="CDD" id="cd00212">
    <property type="entry name" value="PTS_IIB_glc"/>
    <property type="match status" value="1"/>
</dbReference>
<keyword evidence="5" id="KW-0808">Transferase</keyword>
<keyword evidence="6" id="KW-0598">Phosphotransferase system</keyword>
<evidence type="ECO:0000313" key="16">
    <source>
        <dbReference type="EMBL" id="SET60663.1"/>
    </source>
</evidence>
<organism evidence="16 17">
    <name type="scientific">Enterocloster lavalensis</name>
    <dbReference type="NCBI Taxonomy" id="460384"/>
    <lineage>
        <taxon>Bacteria</taxon>
        <taxon>Bacillati</taxon>
        <taxon>Bacillota</taxon>
        <taxon>Clostridia</taxon>
        <taxon>Lachnospirales</taxon>
        <taxon>Lachnospiraceae</taxon>
        <taxon>Enterocloster</taxon>
    </lineage>
</organism>
<dbReference type="InterPro" id="IPR001996">
    <property type="entry name" value="PTS_IIB_1"/>
</dbReference>
<dbReference type="AlphaFoldDB" id="A0A1I0FTD7"/>
<dbReference type="InterPro" id="IPR013013">
    <property type="entry name" value="PTS_EIIC_1"/>
</dbReference>
<feature type="transmembrane region" description="Helical" evidence="12">
    <location>
        <begin position="171"/>
        <end position="191"/>
    </location>
</feature>
<keyword evidence="17" id="KW-1185">Reference proteome</keyword>
<evidence type="ECO:0000313" key="17">
    <source>
        <dbReference type="Proteomes" id="UP000198508"/>
    </source>
</evidence>
<evidence type="ECO:0000256" key="3">
    <source>
        <dbReference type="ARBA" id="ARBA00022475"/>
    </source>
</evidence>
<evidence type="ECO:0000256" key="8">
    <source>
        <dbReference type="ARBA" id="ARBA00022777"/>
    </source>
</evidence>
<dbReference type="InterPro" id="IPR036878">
    <property type="entry name" value="Glu_permease_IIB"/>
</dbReference>
<evidence type="ECO:0000259" key="15">
    <source>
        <dbReference type="PROSITE" id="PS51103"/>
    </source>
</evidence>
<feature type="domain" description="PTS EIIB type-1" evidence="14">
    <location>
        <begin position="4"/>
        <end position="86"/>
    </location>
</feature>
<dbReference type="PANTHER" id="PTHR30175">
    <property type="entry name" value="PHOSPHOTRANSFERASE SYSTEM TRANSPORT PROTEIN"/>
    <property type="match status" value="1"/>
</dbReference>
<dbReference type="RefSeq" id="WP_092363215.1">
    <property type="nucleotide sequence ID" value="NZ_FOIM01000009.1"/>
</dbReference>
<evidence type="ECO:0000259" key="14">
    <source>
        <dbReference type="PROSITE" id="PS51098"/>
    </source>
</evidence>
<evidence type="ECO:0000256" key="12">
    <source>
        <dbReference type="SAM" id="Phobius"/>
    </source>
</evidence>
<dbReference type="NCBIfam" id="TIGR01995">
    <property type="entry name" value="PTS-II-ABC-beta"/>
    <property type="match status" value="1"/>
</dbReference>
<feature type="transmembrane region" description="Helical" evidence="12">
    <location>
        <begin position="378"/>
        <end position="401"/>
    </location>
</feature>
<dbReference type="Pfam" id="PF02378">
    <property type="entry name" value="PTS_EIIC"/>
    <property type="match status" value="1"/>
</dbReference>
<feature type="domain" description="PTS EIIA type-1" evidence="13">
    <location>
        <begin position="482"/>
        <end position="586"/>
    </location>
</feature>